<reference evidence="1 2" key="1">
    <citation type="submission" date="2024-06" db="EMBL/GenBank/DDBJ databases">
        <title>Complete genome of Phlyctema vagabunda strain 19-DSS-EL-015.</title>
        <authorList>
            <person name="Fiorenzani C."/>
        </authorList>
    </citation>
    <scope>NUCLEOTIDE SEQUENCE [LARGE SCALE GENOMIC DNA]</scope>
    <source>
        <strain evidence="1 2">19-DSS-EL-015</strain>
    </source>
</reference>
<proteinExistence type="predicted"/>
<organism evidence="1 2">
    <name type="scientific">Phlyctema vagabunda</name>
    <dbReference type="NCBI Taxonomy" id="108571"/>
    <lineage>
        <taxon>Eukaryota</taxon>
        <taxon>Fungi</taxon>
        <taxon>Dikarya</taxon>
        <taxon>Ascomycota</taxon>
        <taxon>Pezizomycotina</taxon>
        <taxon>Leotiomycetes</taxon>
        <taxon>Helotiales</taxon>
        <taxon>Dermateaceae</taxon>
        <taxon>Phlyctema</taxon>
    </lineage>
</organism>
<dbReference type="CDD" id="cd11296">
    <property type="entry name" value="O-FucT_like"/>
    <property type="match status" value="1"/>
</dbReference>
<accession>A0ABR4P2F5</accession>
<name>A0ABR4P2F5_9HELO</name>
<protein>
    <submittedName>
        <fullName evidence="1">Uncharacterized protein</fullName>
    </submittedName>
</protein>
<evidence type="ECO:0000313" key="2">
    <source>
        <dbReference type="Proteomes" id="UP001629113"/>
    </source>
</evidence>
<dbReference type="Proteomes" id="UP001629113">
    <property type="component" value="Unassembled WGS sequence"/>
</dbReference>
<keyword evidence="2" id="KW-1185">Reference proteome</keyword>
<gene>
    <name evidence="1" type="ORF">PVAG01_10487</name>
</gene>
<comment type="caution">
    <text evidence="1">The sequence shown here is derived from an EMBL/GenBank/DDBJ whole genome shotgun (WGS) entry which is preliminary data.</text>
</comment>
<dbReference type="Gene3D" id="3.40.50.11350">
    <property type="match status" value="1"/>
</dbReference>
<sequence>MAFTPTKYGKFRVKQTTFLFFLSIAWLWILIGIPNQPFKGDGRNLILETKVQSEDLLQSVTLVEDLYRDNFIKAVSDSNWRTFDPAPIQEICSRQKWKHDLVFRCGNVEGGWGNLHNMMLFCIRFAMMSGGGLVVPGISQRKLLNTSGSINILHEYDRETQVDMDYIFDADLFFGRMAEACPQMRLFHGMRAIPGPRPVVELPLLKLRKNLTVEYSMDKLKTHLKQNKTPAGSIKFMTLIAEYGPFDICLDGVDFVDNFGLLLPQRTQASRVGAAVIFELSEQHDLRLDPDFPISLNSYTGIHLRTAADAVKVKWVSYEYQAAQYSKLINEYHPPVVYAASGNLSSIDLFADVVAPIPVVTKFTLLSGKNELAELEAMTWDQQALVDSFVLERSAHFMGMNASSYSWKIALSRRKFGSRGTCLGKNYTEYDERDHKEEIVFQDELSVIVGQNASFQFSEGTWPP</sequence>
<dbReference type="EMBL" id="JBFCZG010000010">
    <property type="protein sequence ID" value="KAL3417477.1"/>
    <property type="molecule type" value="Genomic_DNA"/>
</dbReference>
<evidence type="ECO:0000313" key="1">
    <source>
        <dbReference type="EMBL" id="KAL3417477.1"/>
    </source>
</evidence>